<protein>
    <submittedName>
        <fullName evidence="1">Uncharacterized protein</fullName>
    </submittedName>
</protein>
<organism evidence="1 2">
    <name type="scientific">Russula earlei</name>
    <dbReference type="NCBI Taxonomy" id="71964"/>
    <lineage>
        <taxon>Eukaryota</taxon>
        <taxon>Fungi</taxon>
        <taxon>Dikarya</taxon>
        <taxon>Basidiomycota</taxon>
        <taxon>Agaricomycotina</taxon>
        <taxon>Agaricomycetes</taxon>
        <taxon>Russulales</taxon>
        <taxon>Russulaceae</taxon>
        <taxon>Russula</taxon>
    </lineage>
</organism>
<gene>
    <name evidence="1" type="ORF">F5148DRAFT_1197733</name>
</gene>
<dbReference type="EMBL" id="JAGFNK010000096">
    <property type="protein sequence ID" value="KAI9508291.1"/>
    <property type="molecule type" value="Genomic_DNA"/>
</dbReference>
<comment type="caution">
    <text evidence="1">The sequence shown here is derived from an EMBL/GenBank/DDBJ whole genome shotgun (WGS) entry which is preliminary data.</text>
</comment>
<evidence type="ECO:0000313" key="2">
    <source>
        <dbReference type="Proteomes" id="UP001207468"/>
    </source>
</evidence>
<proteinExistence type="predicted"/>
<keyword evidence="2" id="KW-1185">Reference proteome</keyword>
<name>A0ACC0UAM7_9AGAM</name>
<evidence type="ECO:0000313" key="1">
    <source>
        <dbReference type="EMBL" id="KAI9508291.1"/>
    </source>
</evidence>
<accession>A0ACC0UAM7</accession>
<feature type="non-terminal residue" evidence="1">
    <location>
        <position position="448"/>
    </location>
</feature>
<reference evidence="1" key="1">
    <citation type="submission" date="2021-03" db="EMBL/GenBank/DDBJ databases">
        <title>Evolutionary priming and transition to the ectomycorrhizal habit in an iconic lineage of mushroom-forming fungi: is preadaptation a requirement?</title>
        <authorList>
            <consortium name="DOE Joint Genome Institute"/>
            <person name="Looney B.P."/>
            <person name="Miyauchi S."/>
            <person name="Morin E."/>
            <person name="Drula E."/>
            <person name="Courty P.E."/>
            <person name="Chicoki N."/>
            <person name="Fauchery L."/>
            <person name="Kohler A."/>
            <person name="Kuo A."/>
            <person name="LaButti K."/>
            <person name="Pangilinan J."/>
            <person name="Lipzen A."/>
            <person name="Riley R."/>
            <person name="Andreopoulos W."/>
            <person name="He G."/>
            <person name="Johnson J."/>
            <person name="Barry K.W."/>
            <person name="Grigoriev I.V."/>
            <person name="Nagy L."/>
            <person name="Hibbett D."/>
            <person name="Henrissat B."/>
            <person name="Matheny P.B."/>
            <person name="Labbe J."/>
            <person name="Martin A.F."/>
        </authorList>
    </citation>
    <scope>NUCLEOTIDE SEQUENCE</scope>
    <source>
        <strain evidence="1">BPL698</strain>
    </source>
</reference>
<dbReference type="Proteomes" id="UP001207468">
    <property type="component" value="Unassembled WGS sequence"/>
</dbReference>
<sequence length="448" mass="48067">MAVRTIRLIRPQTSLGPDSITKARSQAEAMDMSFPLRDGHDWGSALPEICPEDSASNTLVGGEPSPRDTDLAKSGSSEPTRSQSPTAVVVGSMKRKGTLVLFDGLEPPGRRRKTDAGHAKLCPRGARPSPSAISVRSDEKSSSPQSTQSSLEGSLVQAISGIEALTTTVAEQNRNIEKLVQDNAGLRDEVRSLSQTVKSSTRDVQRVEYIISKMIAEFKGKFEKTLDRSESHIRGPMDRILEELGRIRANPPMPASVPSVAAYPSNTPYAPEFAAGDPEWSSRDEYVLSEPNKPQENWEQHGPPNNKKYGRGGGSRPFRGRGRGFRGAQSGNNTQRPYPPPSFPEEGYGTPRVAATAHSAPTSTPLESAPPPVLTPGGSVPANTLRRGDAHHSQGHARTPSHPPAVQSPPAHHPHPLSSSYSHPHAADSQTSPALPSTPPPSSQQQQQ</sequence>